<feature type="compositionally biased region" description="Basic and acidic residues" evidence="1">
    <location>
        <begin position="72"/>
        <end position="103"/>
    </location>
</feature>
<comment type="caution">
    <text evidence="2">The sequence shown here is derived from an EMBL/GenBank/DDBJ whole genome shotgun (WGS) entry which is preliminary data.</text>
</comment>
<feature type="compositionally biased region" description="Basic and acidic residues" evidence="1">
    <location>
        <begin position="7"/>
        <end position="21"/>
    </location>
</feature>
<keyword evidence="3" id="KW-1185">Reference proteome</keyword>
<dbReference type="EMBL" id="CADEAL010000269">
    <property type="protein sequence ID" value="CAB1417542.1"/>
    <property type="molecule type" value="Genomic_DNA"/>
</dbReference>
<gene>
    <name evidence="2" type="ORF">PLEPLA_LOCUS5347</name>
</gene>
<accession>A0A9N7Y999</accession>
<reference evidence="2" key="1">
    <citation type="submission" date="2020-03" db="EMBL/GenBank/DDBJ databases">
        <authorList>
            <person name="Weist P."/>
        </authorList>
    </citation>
    <scope>NUCLEOTIDE SEQUENCE</scope>
</reference>
<dbReference type="Proteomes" id="UP001153269">
    <property type="component" value="Unassembled WGS sequence"/>
</dbReference>
<organism evidence="2 3">
    <name type="scientific">Pleuronectes platessa</name>
    <name type="common">European plaice</name>
    <dbReference type="NCBI Taxonomy" id="8262"/>
    <lineage>
        <taxon>Eukaryota</taxon>
        <taxon>Metazoa</taxon>
        <taxon>Chordata</taxon>
        <taxon>Craniata</taxon>
        <taxon>Vertebrata</taxon>
        <taxon>Euteleostomi</taxon>
        <taxon>Actinopterygii</taxon>
        <taxon>Neopterygii</taxon>
        <taxon>Teleostei</taxon>
        <taxon>Neoteleostei</taxon>
        <taxon>Acanthomorphata</taxon>
        <taxon>Carangaria</taxon>
        <taxon>Pleuronectiformes</taxon>
        <taxon>Pleuronectoidei</taxon>
        <taxon>Pleuronectidae</taxon>
        <taxon>Pleuronectes</taxon>
    </lineage>
</organism>
<dbReference type="AlphaFoldDB" id="A0A9N7Y999"/>
<evidence type="ECO:0000256" key="1">
    <source>
        <dbReference type="SAM" id="MobiDB-lite"/>
    </source>
</evidence>
<feature type="compositionally biased region" description="Polar residues" evidence="1">
    <location>
        <begin position="54"/>
        <end position="66"/>
    </location>
</feature>
<feature type="region of interest" description="Disordered" evidence="1">
    <location>
        <begin position="1"/>
        <end position="103"/>
    </location>
</feature>
<evidence type="ECO:0000313" key="3">
    <source>
        <dbReference type="Proteomes" id="UP001153269"/>
    </source>
</evidence>
<proteinExistence type="predicted"/>
<protein>
    <submittedName>
        <fullName evidence="2">Uncharacterized protein</fullName>
    </submittedName>
</protein>
<evidence type="ECO:0000313" key="2">
    <source>
        <dbReference type="EMBL" id="CAB1417542.1"/>
    </source>
</evidence>
<sequence length="103" mass="11494">MGRKGRVRGEERGQEESKGKLGGEQSPTPEALSGVKAWGSPEGTARLEEPFAGQQLNKRWTGSVSLEGQEPWEARRLSAEDKQMLVETEKKEGKKDRDKERAK</sequence>
<name>A0A9N7Y999_PLEPL</name>